<dbReference type="Proteomes" id="UP000553193">
    <property type="component" value="Unassembled WGS sequence"/>
</dbReference>
<feature type="domain" description="Glycosyl transferase family 1" evidence="2">
    <location>
        <begin position="220"/>
        <end position="379"/>
    </location>
</feature>
<dbReference type="PANTHER" id="PTHR46401">
    <property type="entry name" value="GLYCOSYLTRANSFERASE WBBK-RELATED"/>
    <property type="match status" value="1"/>
</dbReference>
<evidence type="ECO:0000259" key="2">
    <source>
        <dbReference type="Pfam" id="PF00534"/>
    </source>
</evidence>
<name>A0A840A8I5_9PROT</name>
<evidence type="ECO:0000313" key="3">
    <source>
        <dbReference type="EMBL" id="MBB3897511.1"/>
    </source>
</evidence>
<dbReference type="SUPFAM" id="SSF53756">
    <property type="entry name" value="UDP-Glycosyltransferase/glycogen phosphorylase"/>
    <property type="match status" value="1"/>
</dbReference>
<proteinExistence type="predicted"/>
<comment type="caution">
    <text evidence="3">The sequence shown here is derived from an EMBL/GenBank/DDBJ whole genome shotgun (WGS) entry which is preliminary data.</text>
</comment>
<dbReference type="AlphaFoldDB" id="A0A840A8I5"/>
<dbReference type="RefSeq" id="WP_184382421.1">
    <property type="nucleotide sequence ID" value="NZ_JACIDJ010000001.1"/>
</dbReference>
<dbReference type="GO" id="GO:0016757">
    <property type="term" value="F:glycosyltransferase activity"/>
    <property type="evidence" value="ECO:0007669"/>
    <property type="project" value="InterPro"/>
</dbReference>
<dbReference type="InterPro" id="IPR001296">
    <property type="entry name" value="Glyco_trans_1"/>
</dbReference>
<dbReference type="EMBL" id="JACIDJ010000001">
    <property type="protein sequence ID" value="MBB3897511.1"/>
    <property type="molecule type" value="Genomic_DNA"/>
</dbReference>
<organism evidence="3 4">
    <name type="scientific">Roseococcus suduntuyensis</name>
    <dbReference type="NCBI Taxonomy" id="455361"/>
    <lineage>
        <taxon>Bacteria</taxon>
        <taxon>Pseudomonadati</taxon>
        <taxon>Pseudomonadota</taxon>
        <taxon>Alphaproteobacteria</taxon>
        <taxon>Acetobacterales</taxon>
        <taxon>Roseomonadaceae</taxon>
        <taxon>Roseococcus</taxon>
    </lineage>
</organism>
<dbReference type="Gene3D" id="3.40.50.2000">
    <property type="entry name" value="Glycogen Phosphorylase B"/>
    <property type="match status" value="1"/>
</dbReference>
<protein>
    <submittedName>
        <fullName evidence="3">Glycosyltransferase involved in cell wall biosynthesis</fullName>
    </submittedName>
</protein>
<reference evidence="3 4" key="1">
    <citation type="submission" date="2020-08" db="EMBL/GenBank/DDBJ databases">
        <title>Genomic Encyclopedia of Type Strains, Phase IV (KMG-IV): sequencing the most valuable type-strain genomes for metagenomic binning, comparative biology and taxonomic classification.</title>
        <authorList>
            <person name="Goeker M."/>
        </authorList>
    </citation>
    <scope>NUCLEOTIDE SEQUENCE [LARGE SCALE GENOMIC DNA]</scope>
    <source>
        <strain evidence="3 4">DSM 19979</strain>
    </source>
</reference>
<sequence length="586" mass="63917">MARLLADLTDLLHYFRINRLPLGVPRVQMALTEAALAAPEPLLEPMAFDPASGRFRALPGQELLALLATARRGADIEAPDWVAARATLATALEAAPEIGFAAGDRVFTPGLPFLVPGQMHRLRELRQAHGVALCALFHDAIPLVVPEHCTPELTSGFADNLLSICLQTDRVVATSACAARDFREWQRRLLPELDIPVVAMPLDAPLPPVGGEGEEAPPRPEALADGRPYVLCVSTLESRKNHVLLLHAWLTLLRRHGEHALPRLVLVGRQGFGADAALRLLEHAPELRRNVVWLRDVSDAQLARLYKDCLFTIFNSFYEGWGLPVTEALSHGKLVIAPDHSSLREAGGTAALYFTPQSEPELAELAWGLIRDPARRAALEAALPGRVRLRGWREVVEGLARELAAPLVALPGPFARAGAITGRRIGFEIQPAMPPAAMRAAHVGNALILEGDGWSIPEAYGVWLTKGRARLRLPALERSGMRLFLEVSGPPVAAETGLRLHLPDGTTGPWLSLRLAAQERRHLEMTLPAGPAGVVVVEFDTSGARPIPDDDRLFSLMLHGLMLIADHDLQRTYEYLGDRLHLSRLG</sequence>
<accession>A0A840A8I5</accession>
<dbReference type="PANTHER" id="PTHR46401:SF2">
    <property type="entry name" value="GLYCOSYLTRANSFERASE WBBK-RELATED"/>
    <property type="match status" value="1"/>
</dbReference>
<keyword evidence="1 3" id="KW-0808">Transferase</keyword>
<evidence type="ECO:0000313" key="4">
    <source>
        <dbReference type="Proteomes" id="UP000553193"/>
    </source>
</evidence>
<evidence type="ECO:0000256" key="1">
    <source>
        <dbReference type="ARBA" id="ARBA00022679"/>
    </source>
</evidence>
<dbReference type="Pfam" id="PF00534">
    <property type="entry name" value="Glycos_transf_1"/>
    <property type="match status" value="1"/>
</dbReference>
<keyword evidence="4" id="KW-1185">Reference proteome</keyword>
<gene>
    <name evidence="3" type="ORF">GGQ83_000937</name>
</gene>